<dbReference type="STRING" id="53326.A0A016W6M7"/>
<dbReference type="Pfam" id="PF02770">
    <property type="entry name" value="Acyl-CoA_dh_M"/>
    <property type="match status" value="1"/>
</dbReference>
<keyword evidence="10" id="KW-1185">Reference proteome</keyword>
<evidence type="ECO:0000256" key="3">
    <source>
        <dbReference type="ARBA" id="ARBA00022630"/>
    </source>
</evidence>
<comment type="caution">
    <text evidence="9">The sequence shown here is derived from an EMBL/GenBank/DDBJ whole genome shotgun (WGS) entry which is preliminary data.</text>
</comment>
<organism evidence="9 10">
    <name type="scientific">Ancylostoma ceylanicum</name>
    <dbReference type="NCBI Taxonomy" id="53326"/>
    <lineage>
        <taxon>Eukaryota</taxon>
        <taxon>Metazoa</taxon>
        <taxon>Ecdysozoa</taxon>
        <taxon>Nematoda</taxon>
        <taxon>Chromadorea</taxon>
        <taxon>Rhabditida</taxon>
        <taxon>Rhabditina</taxon>
        <taxon>Rhabditomorpha</taxon>
        <taxon>Strongyloidea</taxon>
        <taxon>Ancylostomatidae</taxon>
        <taxon>Ancylostomatinae</taxon>
        <taxon>Ancylostoma</taxon>
    </lineage>
</organism>
<name>A0A016W6M7_9BILA</name>
<sequence length="415" mass="46029">MKCVIVLPFISVRIVYGVFCPLCALTKGKSRRASAQAYAWGSYQIKEALMRPPQYGSTSRVLGLRLSQWSGTSLNPELPTPLGTRTQLPNRCLASEPLIASYCVTEPGAGSDVSGVKTKAEQKGDEYILNGQKAWITGGGHAKWFFVLARSDPDPKTPAGKAFTAFVVDGDTPGIVRGKKEKNMGQRCADTRTITFEDVRVPKSNVLGSPGSGFKVAMSAFDMTRPGVAAGAVGLAWRALDESAKYALERKTFGTEIANHQAIQFMLADMAMNLELSRLATYKSAWDVDRKDWGRNLDQNENFGKEMIWHPKCAGHKTKRVELPKAFFFFTNDDLTHFIAATTSIAFSPFLLTAYMDSRRLACSLEIAPLWVDVLVLQEEKHLRPHASLRLPRENLPTPHRLTYREQGRQHVYPG</sequence>
<evidence type="ECO:0000256" key="5">
    <source>
        <dbReference type="ARBA" id="ARBA00023002"/>
    </source>
</evidence>
<dbReference type="InterPro" id="IPR006089">
    <property type="entry name" value="Acyl-CoA_DH_CS"/>
</dbReference>
<comment type="cofactor">
    <cofactor evidence="1 6">
        <name>FAD</name>
        <dbReference type="ChEBI" id="CHEBI:57692"/>
    </cofactor>
</comment>
<dbReference type="InterPro" id="IPR009100">
    <property type="entry name" value="AcylCoA_DH/oxidase_NM_dom_sf"/>
</dbReference>
<gene>
    <name evidence="9" type="primary">Acey_s1083.g3571</name>
    <name evidence="9" type="ORF">Y032_1083g3571</name>
</gene>
<protein>
    <recommendedName>
        <fullName evidence="11">Acyl-CoA dehydrogenase, middle domain protein</fullName>
    </recommendedName>
</protein>
<keyword evidence="5 6" id="KW-0560">Oxidoreductase</keyword>
<evidence type="ECO:0000259" key="7">
    <source>
        <dbReference type="Pfam" id="PF00441"/>
    </source>
</evidence>
<dbReference type="Pfam" id="PF00441">
    <property type="entry name" value="Acyl-CoA_dh_1"/>
    <property type="match status" value="1"/>
</dbReference>
<feature type="domain" description="Acyl-CoA oxidase/dehydrogenase middle" evidence="8">
    <location>
        <begin position="102"/>
        <end position="199"/>
    </location>
</feature>
<dbReference type="Proteomes" id="UP000024635">
    <property type="component" value="Unassembled WGS sequence"/>
</dbReference>
<dbReference type="FunFam" id="2.40.110.10:FF:000007">
    <property type="entry name" value="Medium-chain specific acyl-CoA dehydrogenase, mitochondrial"/>
    <property type="match status" value="1"/>
</dbReference>
<proteinExistence type="inferred from homology"/>
<dbReference type="PROSITE" id="PS00072">
    <property type="entry name" value="ACYL_COA_DH_1"/>
    <property type="match status" value="1"/>
</dbReference>
<dbReference type="SUPFAM" id="SSF56645">
    <property type="entry name" value="Acyl-CoA dehydrogenase NM domain-like"/>
    <property type="match status" value="1"/>
</dbReference>
<evidence type="ECO:0000313" key="10">
    <source>
        <dbReference type="Proteomes" id="UP000024635"/>
    </source>
</evidence>
<dbReference type="Gene3D" id="1.20.140.10">
    <property type="entry name" value="Butyryl-CoA Dehydrogenase, subunit A, domain 3"/>
    <property type="match status" value="1"/>
</dbReference>
<dbReference type="InterPro" id="IPR006091">
    <property type="entry name" value="Acyl-CoA_Oxase/DH_mid-dom"/>
</dbReference>
<dbReference type="InterPro" id="IPR036250">
    <property type="entry name" value="AcylCo_DH-like_C"/>
</dbReference>
<evidence type="ECO:0000259" key="8">
    <source>
        <dbReference type="Pfam" id="PF02770"/>
    </source>
</evidence>
<evidence type="ECO:0000313" key="9">
    <source>
        <dbReference type="EMBL" id="EYC35295.1"/>
    </source>
</evidence>
<evidence type="ECO:0008006" key="11">
    <source>
        <dbReference type="Google" id="ProtNLM"/>
    </source>
</evidence>
<evidence type="ECO:0000256" key="1">
    <source>
        <dbReference type="ARBA" id="ARBA00001974"/>
    </source>
</evidence>
<evidence type="ECO:0000256" key="2">
    <source>
        <dbReference type="ARBA" id="ARBA00009347"/>
    </source>
</evidence>
<accession>A0A016W6M7</accession>
<dbReference type="PANTHER" id="PTHR48083">
    <property type="entry name" value="MEDIUM-CHAIN SPECIFIC ACYL-COA DEHYDROGENASE, MITOCHONDRIAL-RELATED"/>
    <property type="match status" value="1"/>
</dbReference>
<keyword evidence="3 6" id="KW-0285">Flavoprotein</keyword>
<dbReference type="OrthoDB" id="5855112at2759"/>
<keyword evidence="4 6" id="KW-0274">FAD</keyword>
<reference evidence="10" key="1">
    <citation type="journal article" date="2015" name="Nat. Genet.">
        <title>The genome and transcriptome of the zoonotic hookworm Ancylostoma ceylanicum identify infection-specific gene families.</title>
        <authorList>
            <person name="Schwarz E.M."/>
            <person name="Hu Y."/>
            <person name="Antoshechkin I."/>
            <person name="Miller M.M."/>
            <person name="Sternberg P.W."/>
            <person name="Aroian R.V."/>
        </authorList>
    </citation>
    <scope>NUCLEOTIDE SEQUENCE</scope>
    <source>
        <strain evidence="10">HY135</strain>
    </source>
</reference>
<dbReference type="Gene3D" id="2.40.110.10">
    <property type="entry name" value="Butyryl-CoA Dehydrogenase, subunit A, domain 2"/>
    <property type="match status" value="1"/>
</dbReference>
<dbReference type="InterPro" id="IPR050741">
    <property type="entry name" value="Acyl-CoA_dehydrogenase"/>
</dbReference>
<dbReference type="InterPro" id="IPR046373">
    <property type="entry name" value="Acyl-CoA_Oxase/DH_mid-dom_sf"/>
</dbReference>
<dbReference type="InterPro" id="IPR009075">
    <property type="entry name" value="AcylCo_DH/oxidase_C"/>
</dbReference>
<dbReference type="GO" id="GO:0070991">
    <property type="term" value="F:medium-chain fatty acyl-CoA dehydrogenase activity"/>
    <property type="evidence" value="ECO:0007669"/>
    <property type="project" value="TreeGrafter"/>
</dbReference>
<comment type="similarity">
    <text evidence="2 6">Belongs to the acyl-CoA dehydrogenase family.</text>
</comment>
<dbReference type="GO" id="GO:0005739">
    <property type="term" value="C:mitochondrion"/>
    <property type="evidence" value="ECO:0007669"/>
    <property type="project" value="TreeGrafter"/>
</dbReference>
<dbReference type="AlphaFoldDB" id="A0A016W6M7"/>
<dbReference type="PANTHER" id="PTHR48083:SF38">
    <property type="entry name" value="MEDIUM-CHAIN SPECIFIC ACYL-COA DEHYDROGENASE 10, MITOCHONDRIAL-RELATED"/>
    <property type="match status" value="1"/>
</dbReference>
<dbReference type="GO" id="GO:0051793">
    <property type="term" value="P:medium-chain fatty acid catabolic process"/>
    <property type="evidence" value="ECO:0007669"/>
    <property type="project" value="TreeGrafter"/>
</dbReference>
<dbReference type="EMBL" id="JARK01000683">
    <property type="protein sequence ID" value="EYC35295.1"/>
    <property type="molecule type" value="Genomic_DNA"/>
</dbReference>
<evidence type="ECO:0000256" key="4">
    <source>
        <dbReference type="ARBA" id="ARBA00022827"/>
    </source>
</evidence>
<evidence type="ECO:0000256" key="6">
    <source>
        <dbReference type="RuleBase" id="RU362125"/>
    </source>
</evidence>
<feature type="domain" description="Acyl-CoA dehydrogenase/oxidase C-terminal" evidence="7">
    <location>
        <begin position="211"/>
        <end position="291"/>
    </location>
</feature>
<dbReference type="SUPFAM" id="SSF47203">
    <property type="entry name" value="Acyl-CoA dehydrogenase C-terminal domain-like"/>
    <property type="match status" value="1"/>
</dbReference>